<dbReference type="HOGENOM" id="CLU_1561429_0_0_5"/>
<dbReference type="Pfam" id="PF14366">
    <property type="entry name" value="DUF4410"/>
    <property type="match status" value="1"/>
</dbReference>
<dbReference type="eggNOG" id="ENOG5033I7V">
    <property type="taxonomic scope" value="Bacteria"/>
</dbReference>
<dbReference type="RefSeq" id="WP_012111460.1">
    <property type="nucleotide sequence ID" value="NC_009719.1"/>
</dbReference>
<keyword evidence="3" id="KW-1185">Reference proteome</keyword>
<dbReference type="PROSITE" id="PS51257">
    <property type="entry name" value="PROKAR_LIPOPROTEIN"/>
    <property type="match status" value="1"/>
</dbReference>
<proteinExistence type="predicted"/>
<sequence length="171" mass="17961">MRFFGVAILLGVAAILAGCADSVSKPVPVLALAPEQKSSLKIAEVTAEAASGVQITQYDLDRIAGKLMGELALQAADMMAAEGETAPVTMKVVFTEYDEGNAFARAMLAGLGQIEIEADVFLIDTAGKTFAQYEVSKTFAFGGVYGASTSIEDVEVGFIRSVVEIVKEKKA</sequence>
<protein>
    <recommendedName>
        <fullName evidence="4">DUF4410 domain-containing protein</fullName>
    </recommendedName>
</protein>
<dbReference type="InterPro" id="IPR025522">
    <property type="entry name" value="DUF4410"/>
</dbReference>
<name>A7HW66_PARL1</name>
<evidence type="ECO:0008006" key="4">
    <source>
        <dbReference type="Google" id="ProtNLM"/>
    </source>
</evidence>
<dbReference type="Proteomes" id="UP000006377">
    <property type="component" value="Chromosome"/>
</dbReference>
<feature type="chain" id="PRO_5002708260" description="DUF4410 domain-containing protein" evidence="1">
    <location>
        <begin position="21"/>
        <end position="171"/>
    </location>
</feature>
<feature type="signal peptide" evidence="1">
    <location>
        <begin position="1"/>
        <end position="20"/>
    </location>
</feature>
<evidence type="ECO:0000256" key="1">
    <source>
        <dbReference type="SAM" id="SignalP"/>
    </source>
</evidence>
<organism evidence="2 3">
    <name type="scientific">Parvibaculum lavamentivorans (strain DS-1 / DSM 13023 / NCIMB 13966)</name>
    <dbReference type="NCBI Taxonomy" id="402881"/>
    <lineage>
        <taxon>Bacteria</taxon>
        <taxon>Pseudomonadati</taxon>
        <taxon>Pseudomonadota</taxon>
        <taxon>Alphaproteobacteria</taxon>
        <taxon>Hyphomicrobiales</taxon>
        <taxon>Parvibaculaceae</taxon>
        <taxon>Parvibaculum</taxon>
    </lineage>
</organism>
<dbReference type="AlphaFoldDB" id="A7HW66"/>
<evidence type="ECO:0000313" key="3">
    <source>
        <dbReference type="Proteomes" id="UP000006377"/>
    </source>
</evidence>
<accession>A7HW66</accession>
<dbReference type="KEGG" id="pla:Plav_2540"/>
<evidence type="ECO:0000313" key="2">
    <source>
        <dbReference type="EMBL" id="ABS64149.1"/>
    </source>
</evidence>
<dbReference type="EMBL" id="CP000774">
    <property type="protein sequence ID" value="ABS64149.1"/>
    <property type="molecule type" value="Genomic_DNA"/>
</dbReference>
<reference evidence="2 3" key="1">
    <citation type="journal article" date="2011" name="Stand. Genomic Sci.">
        <title>Complete genome sequence of Parvibaculum lavamentivorans type strain (DS-1(T)).</title>
        <authorList>
            <person name="Schleheck D."/>
            <person name="Weiss M."/>
            <person name="Pitluck S."/>
            <person name="Bruce D."/>
            <person name="Land M.L."/>
            <person name="Han S."/>
            <person name="Saunders E."/>
            <person name="Tapia R."/>
            <person name="Detter C."/>
            <person name="Brettin T."/>
            <person name="Han J."/>
            <person name="Woyke T."/>
            <person name="Goodwin L."/>
            <person name="Pennacchio L."/>
            <person name="Nolan M."/>
            <person name="Cook A.M."/>
            <person name="Kjelleberg S."/>
            <person name="Thomas T."/>
        </authorList>
    </citation>
    <scope>NUCLEOTIDE SEQUENCE [LARGE SCALE GENOMIC DNA]</scope>
    <source>
        <strain evidence="3">DS-1 / DSM 13023 / NCIMB 13966</strain>
    </source>
</reference>
<gene>
    <name evidence="2" type="ordered locus">Plav_2540</name>
</gene>
<keyword evidence="1" id="KW-0732">Signal</keyword>
<dbReference type="OrthoDB" id="8565681at2"/>